<keyword evidence="3" id="KW-1133">Transmembrane helix</keyword>
<evidence type="ECO:0000256" key="5">
    <source>
        <dbReference type="SAM" id="Coils"/>
    </source>
</evidence>
<comment type="caution">
    <text evidence="6">The sequence shown here is derived from an EMBL/GenBank/DDBJ whole genome shotgun (WGS) entry which is preliminary data.</text>
</comment>
<proteinExistence type="predicted"/>
<keyword evidence="2" id="KW-0812">Transmembrane</keyword>
<evidence type="ECO:0000313" key="6">
    <source>
        <dbReference type="EMBL" id="GHA56163.1"/>
    </source>
</evidence>
<comment type="subcellular location">
    <subcellularLocation>
        <location evidence="1">Membrane</location>
        <topology evidence="1">Single-pass membrane protein</topology>
    </subcellularLocation>
</comment>
<evidence type="ECO:0000256" key="2">
    <source>
        <dbReference type="ARBA" id="ARBA00022692"/>
    </source>
</evidence>
<keyword evidence="5" id="KW-0175">Coiled coil</keyword>
<name>A0ABQ3D3V0_9RHOB</name>
<protein>
    <recommendedName>
        <fullName evidence="8">Membrane fusion protein biotin-lipoyl like domain-containing protein</fullName>
    </recommendedName>
</protein>
<evidence type="ECO:0008006" key="8">
    <source>
        <dbReference type="Google" id="ProtNLM"/>
    </source>
</evidence>
<dbReference type="Proteomes" id="UP000634455">
    <property type="component" value="Unassembled WGS sequence"/>
</dbReference>
<evidence type="ECO:0000256" key="4">
    <source>
        <dbReference type="ARBA" id="ARBA00023136"/>
    </source>
</evidence>
<evidence type="ECO:0000256" key="3">
    <source>
        <dbReference type="ARBA" id="ARBA00022989"/>
    </source>
</evidence>
<gene>
    <name evidence="6" type="ORF">GCM10008927_22380</name>
</gene>
<feature type="coiled-coil region" evidence="5">
    <location>
        <begin position="195"/>
        <end position="222"/>
    </location>
</feature>
<dbReference type="PRINTS" id="PR01490">
    <property type="entry name" value="RTXTOXIND"/>
</dbReference>
<reference evidence="7" key="1">
    <citation type="journal article" date="2019" name="Int. J. Syst. Evol. Microbiol.">
        <title>The Global Catalogue of Microorganisms (GCM) 10K type strain sequencing project: providing services to taxonomists for standard genome sequencing and annotation.</title>
        <authorList>
            <consortium name="The Broad Institute Genomics Platform"/>
            <consortium name="The Broad Institute Genome Sequencing Center for Infectious Disease"/>
            <person name="Wu L."/>
            <person name="Ma J."/>
        </authorList>
    </citation>
    <scope>NUCLEOTIDE SEQUENCE [LARGE SCALE GENOMIC DNA]</scope>
    <source>
        <strain evidence="7">KCTC 32465</strain>
    </source>
</reference>
<evidence type="ECO:0000313" key="7">
    <source>
        <dbReference type="Proteomes" id="UP000634455"/>
    </source>
</evidence>
<accession>A0ABQ3D3V0</accession>
<dbReference type="InterPro" id="IPR050739">
    <property type="entry name" value="MFP"/>
</dbReference>
<sequence length="374" mass="41420">MQAVDQSTPIKHDSGGMVKNLFVTDGEIVTEGQVLLSLNTDDLATTYDEARKKVSKNLLRLNCLSALKSRLAKIKIPIELKFALGRLNQTEELHRVERDCNAQLDTLKFQAAGDKTALTLASDLLNVHERMAKTDFEMRLKISALNDQKNSQALRELTGMSTLKTNLRHSLEAAKANAALESLIRDQKQDELNRVNLIEAELDRISDALMKSENDLSRIENIREKRFVYASTSGRVQRLRVSGEGGRIAAGAYIMEIAPLTTDFEVLATVGIADSSDVVIGQDVQVQLSGGMPKPIWVPAQIEDVNKVTSNKRLVRIKLRREDLNKRDLLLGDHSLNGLGEQSEAIVSLSSESAMHSIKAIMLRHLRFGNGTSL</sequence>
<dbReference type="EMBL" id="BMZF01000006">
    <property type="protein sequence ID" value="GHA56163.1"/>
    <property type="molecule type" value="Genomic_DNA"/>
</dbReference>
<dbReference type="RefSeq" id="WP_268247235.1">
    <property type="nucleotide sequence ID" value="NZ_BMZF01000006.1"/>
</dbReference>
<organism evidence="6 7">
    <name type="scientific">Paramylibacter ulvae</name>
    <dbReference type="NCBI Taxonomy" id="1651968"/>
    <lineage>
        <taxon>Bacteria</taxon>
        <taxon>Pseudomonadati</taxon>
        <taxon>Pseudomonadota</taxon>
        <taxon>Alphaproteobacteria</taxon>
        <taxon>Rhodobacterales</taxon>
        <taxon>Paracoccaceae</taxon>
        <taxon>Paramylibacter</taxon>
    </lineage>
</organism>
<dbReference type="PANTHER" id="PTHR30386">
    <property type="entry name" value="MEMBRANE FUSION SUBUNIT OF EMRAB-TOLC MULTIDRUG EFFLUX PUMP"/>
    <property type="match status" value="1"/>
</dbReference>
<evidence type="ECO:0000256" key="1">
    <source>
        <dbReference type="ARBA" id="ARBA00004167"/>
    </source>
</evidence>
<keyword evidence="4" id="KW-0472">Membrane</keyword>
<keyword evidence="7" id="KW-1185">Reference proteome</keyword>
<dbReference type="PANTHER" id="PTHR30386:SF26">
    <property type="entry name" value="TRANSPORT PROTEIN COMB"/>
    <property type="match status" value="1"/>
</dbReference>